<evidence type="ECO:0000313" key="1">
    <source>
        <dbReference type="EMBL" id="MVF48062.1"/>
    </source>
</evidence>
<reference evidence="2" key="2">
    <citation type="submission" date="2016-02" db="EMBL/GenBank/DDBJ databases">
        <authorList>
            <person name="Kaur G."/>
            <person name="Nair G.R."/>
            <person name="Mayilraj S."/>
        </authorList>
    </citation>
    <scope>NUCLEOTIDE SEQUENCE</scope>
    <source>
        <strain evidence="2">CD10_2</strain>
    </source>
</reference>
<dbReference type="Proteomes" id="UP000077242">
    <property type="component" value="Unassembled WGS sequence"/>
</dbReference>
<evidence type="ECO:0000313" key="2">
    <source>
        <dbReference type="EMBL" id="OAH44626.1"/>
    </source>
</evidence>
<name>A0A177JV24_9PSED</name>
<protein>
    <submittedName>
        <fullName evidence="1">Uncharacterized protein</fullName>
    </submittedName>
</protein>
<comment type="caution">
    <text evidence="1">The sequence shown here is derived from an EMBL/GenBank/DDBJ whole genome shotgun (WGS) entry which is preliminary data.</text>
</comment>
<dbReference type="EMBL" id="WEIK01000001">
    <property type="protein sequence ID" value="MVF48062.1"/>
    <property type="molecule type" value="Genomic_DNA"/>
</dbReference>
<dbReference type="Proteomes" id="UP000440965">
    <property type="component" value="Unassembled WGS sequence"/>
</dbReference>
<organism evidence="1 4">
    <name type="scientific">Pseudomonas monteilii</name>
    <dbReference type="NCBI Taxonomy" id="76759"/>
    <lineage>
        <taxon>Bacteria</taxon>
        <taxon>Pseudomonadati</taxon>
        <taxon>Pseudomonadota</taxon>
        <taxon>Gammaproteobacteria</taxon>
        <taxon>Pseudomonadales</taxon>
        <taxon>Pseudomonadaceae</taxon>
        <taxon>Pseudomonas</taxon>
    </lineage>
</organism>
<evidence type="ECO:0000313" key="4">
    <source>
        <dbReference type="Proteomes" id="UP000440965"/>
    </source>
</evidence>
<proteinExistence type="predicted"/>
<gene>
    <name evidence="2" type="ORF">AYJ70_12955</name>
    <name evidence="1" type="ORF">F9Z43_01605</name>
</gene>
<dbReference type="AlphaFoldDB" id="A0A177JV24"/>
<dbReference type="EMBL" id="LSTU01000064">
    <property type="protein sequence ID" value="OAH44626.1"/>
    <property type="molecule type" value="Genomic_DNA"/>
</dbReference>
<reference evidence="1 4" key="3">
    <citation type="submission" date="2019-10" db="EMBL/GenBank/DDBJ databases">
        <title>XDR Pseudomonas monteilii producing IMP-16 from LCR.</title>
        <authorList>
            <person name="Ballaben A."/>
            <person name="Doi Y."/>
        </authorList>
    </citation>
    <scope>NUCLEOTIDE SEQUENCE [LARGE SCALE GENOMIC DNA]</scope>
    <source>
        <strain evidence="1 4">597/14</strain>
    </source>
</reference>
<evidence type="ECO:0000313" key="3">
    <source>
        <dbReference type="Proteomes" id="UP000077242"/>
    </source>
</evidence>
<dbReference type="GeneID" id="49868445"/>
<accession>A0A177JV24</accession>
<sequence length="77" mass="8637">MIMQTRFVVVPAVPLQKEIYPRRLGFPAVLGEGYDLYDTQDKMRLSLNFPTRAAAEFECLCRNRCPETDEGGIAGLG</sequence>
<reference evidence="3" key="1">
    <citation type="submission" date="2016-02" db="EMBL/GenBank/DDBJ databases">
        <title>Dietzia cinnamea strain CD11_5 genome sequencing and assembly.</title>
        <authorList>
            <person name="Kaur G."/>
            <person name="Nair G.R."/>
            <person name="Mayilraj S."/>
        </authorList>
    </citation>
    <scope>NUCLEOTIDE SEQUENCE [LARGE SCALE GENOMIC DNA]</scope>
    <source>
        <strain evidence="3">CD10_2</strain>
    </source>
</reference>
<dbReference type="RefSeq" id="WP_016714321.1">
    <property type="nucleotide sequence ID" value="NZ_AP022473.1"/>
</dbReference>